<reference evidence="10" key="1">
    <citation type="submission" date="2022-07" db="EMBL/GenBank/DDBJ databases">
        <title>Phylogenomic reconstructions and comparative analyses of Kickxellomycotina fungi.</title>
        <authorList>
            <person name="Reynolds N.K."/>
            <person name="Stajich J.E."/>
            <person name="Barry K."/>
            <person name="Grigoriev I.V."/>
            <person name="Crous P."/>
            <person name="Smith M.E."/>
        </authorList>
    </citation>
    <scope>NUCLEOTIDE SEQUENCE</scope>
    <source>
        <strain evidence="10">NBRC 105414</strain>
    </source>
</reference>
<proteinExistence type="inferred from homology"/>
<dbReference type="PANTHER" id="PTHR24055">
    <property type="entry name" value="MITOGEN-ACTIVATED PROTEIN KINASE"/>
    <property type="match status" value="1"/>
</dbReference>
<dbReference type="EMBL" id="JANBUL010000124">
    <property type="protein sequence ID" value="KAJ2780821.1"/>
    <property type="molecule type" value="Genomic_DNA"/>
</dbReference>
<evidence type="ECO:0000256" key="5">
    <source>
        <dbReference type="ARBA" id="ARBA00022840"/>
    </source>
</evidence>
<dbReference type="Gene3D" id="1.10.510.10">
    <property type="entry name" value="Transferase(Phosphotransferase) domain 1"/>
    <property type="match status" value="1"/>
</dbReference>
<dbReference type="AlphaFoldDB" id="A0A9W8HCM2"/>
<feature type="region of interest" description="Disordered" evidence="8">
    <location>
        <begin position="378"/>
        <end position="397"/>
    </location>
</feature>
<dbReference type="EC" id="2.7.11.24" evidence="10"/>
<evidence type="ECO:0000313" key="10">
    <source>
        <dbReference type="EMBL" id="KAJ2780821.1"/>
    </source>
</evidence>
<evidence type="ECO:0000256" key="3">
    <source>
        <dbReference type="ARBA" id="ARBA00022741"/>
    </source>
</evidence>
<evidence type="ECO:0000256" key="8">
    <source>
        <dbReference type="SAM" id="MobiDB-lite"/>
    </source>
</evidence>
<dbReference type="InterPro" id="IPR011009">
    <property type="entry name" value="Kinase-like_dom_sf"/>
</dbReference>
<evidence type="ECO:0000256" key="4">
    <source>
        <dbReference type="ARBA" id="ARBA00022777"/>
    </source>
</evidence>
<protein>
    <submittedName>
        <fullName evidence="10">Mitogen activated protein kinase</fullName>
        <ecNumber evidence="10">2.7.11.24</ecNumber>
    </submittedName>
</protein>
<evidence type="ECO:0000256" key="2">
    <source>
        <dbReference type="ARBA" id="ARBA00022679"/>
    </source>
</evidence>
<name>A0A9W8HCM2_9FUNG</name>
<feature type="compositionally biased region" description="Low complexity" evidence="8">
    <location>
        <begin position="378"/>
        <end position="393"/>
    </location>
</feature>
<accession>A0A9W8HCM2</accession>
<keyword evidence="5 6" id="KW-0067">ATP-binding</keyword>
<dbReference type="SUPFAM" id="SSF56112">
    <property type="entry name" value="Protein kinase-like (PK-like)"/>
    <property type="match status" value="1"/>
</dbReference>
<dbReference type="Proteomes" id="UP001140217">
    <property type="component" value="Unassembled WGS sequence"/>
</dbReference>
<feature type="domain" description="Protein kinase" evidence="9">
    <location>
        <begin position="31"/>
        <end position="322"/>
    </location>
</feature>
<dbReference type="InterPro" id="IPR017441">
    <property type="entry name" value="Protein_kinase_ATP_BS"/>
</dbReference>
<dbReference type="SMART" id="SM00220">
    <property type="entry name" value="S_TKc"/>
    <property type="match status" value="1"/>
</dbReference>
<evidence type="ECO:0000313" key="11">
    <source>
        <dbReference type="Proteomes" id="UP001140217"/>
    </source>
</evidence>
<dbReference type="PROSITE" id="PS50011">
    <property type="entry name" value="PROTEIN_KINASE_DOM"/>
    <property type="match status" value="1"/>
</dbReference>
<comment type="similarity">
    <text evidence="7">Belongs to the protein kinase superfamily.</text>
</comment>
<feature type="region of interest" description="Disordered" evidence="8">
    <location>
        <begin position="408"/>
        <end position="452"/>
    </location>
</feature>
<dbReference type="InterPro" id="IPR008271">
    <property type="entry name" value="Ser/Thr_kinase_AS"/>
</dbReference>
<keyword evidence="1 7" id="KW-0723">Serine/threonine-protein kinase</keyword>
<evidence type="ECO:0000256" key="6">
    <source>
        <dbReference type="PROSITE-ProRule" id="PRU10141"/>
    </source>
</evidence>
<keyword evidence="2 10" id="KW-0808">Transferase</keyword>
<dbReference type="FunFam" id="1.10.510.10:FF:000013">
    <property type="entry name" value="Mitogen-activated protein kinase"/>
    <property type="match status" value="1"/>
</dbReference>
<dbReference type="PROSITE" id="PS00108">
    <property type="entry name" value="PROTEIN_KINASE_ST"/>
    <property type="match status" value="1"/>
</dbReference>
<evidence type="ECO:0000259" key="9">
    <source>
        <dbReference type="PROSITE" id="PS50011"/>
    </source>
</evidence>
<dbReference type="OrthoDB" id="192887at2759"/>
<dbReference type="Gene3D" id="3.30.200.20">
    <property type="entry name" value="Phosphorylase Kinase, domain 1"/>
    <property type="match status" value="1"/>
</dbReference>
<feature type="binding site" evidence="6">
    <location>
        <position position="61"/>
    </location>
    <ligand>
        <name>ATP</name>
        <dbReference type="ChEBI" id="CHEBI:30616"/>
    </ligand>
</feature>
<dbReference type="GO" id="GO:0004707">
    <property type="term" value="F:MAP kinase activity"/>
    <property type="evidence" value="ECO:0007669"/>
    <property type="project" value="UniProtKB-EC"/>
</dbReference>
<dbReference type="PROSITE" id="PS00107">
    <property type="entry name" value="PROTEIN_KINASE_ATP"/>
    <property type="match status" value="1"/>
</dbReference>
<keyword evidence="4 10" id="KW-0418">Kinase</keyword>
<keyword evidence="3 6" id="KW-0547">Nucleotide-binding</keyword>
<dbReference type="InterPro" id="IPR000719">
    <property type="entry name" value="Prot_kinase_dom"/>
</dbReference>
<feature type="region of interest" description="Disordered" evidence="8">
    <location>
        <begin position="1"/>
        <end position="25"/>
    </location>
</feature>
<gene>
    <name evidence="10" type="primary">tmk1_2</name>
    <name evidence="10" type="ORF">H4R18_003237</name>
</gene>
<evidence type="ECO:0000256" key="7">
    <source>
        <dbReference type="RuleBase" id="RU000304"/>
    </source>
</evidence>
<keyword evidence="11" id="KW-1185">Reference proteome</keyword>
<feature type="compositionally biased region" description="Pro residues" evidence="8">
    <location>
        <begin position="8"/>
        <end position="17"/>
    </location>
</feature>
<dbReference type="InterPro" id="IPR050117">
    <property type="entry name" value="MAPK"/>
</dbReference>
<evidence type="ECO:0000256" key="1">
    <source>
        <dbReference type="ARBA" id="ARBA00022527"/>
    </source>
</evidence>
<comment type="caution">
    <text evidence="10">The sequence shown here is derived from an EMBL/GenBank/DDBJ whole genome shotgun (WGS) entry which is preliminary data.</text>
</comment>
<dbReference type="Pfam" id="PF00069">
    <property type="entry name" value="Pkinase"/>
    <property type="match status" value="1"/>
</dbReference>
<dbReference type="GO" id="GO:0005524">
    <property type="term" value="F:ATP binding"/>
    <property type="evidence" value="ECO:0007669"/>
    <property type="project" value="UniProtKB-UniRule"/>
</dbReference>
<sequence>MSQEQQQQPPPPPPQNPPSRMRLPPSLAGAYSIVRDIGQGAYGLVCEAEHIDTGQHVAIKKVSRVGEKEVLAKRSLREIKLMRHFSGHENIISLLDIDVANSPEFNEIYLIQELMEADLQLIIRSGQPLTDSHYQYFLYQVCRGLKYIHSAGVLHRDLKPSNLLVNANCSLRICDFGLARGLAETPEGNIGFMTEYVATRWYRAPEIMLSFLSYTKAIDIWSVGCIFAELLGGRPLFKGRDYVDQLNQILQILGTPDDATLSRIGSERAQMYIRSLPFMPKVPWERIFPNATPLALDLLEKLLDFDPSTRITVEEALAHPYLAAYHNPDGEVSCPVTCDMSFEAVTSMPEVKQMIINEVIDFKHQAVQETYEAADASAYADQQQQAQNADGYAGFPGGESFAGAREYRGVDDSQEPGVAAQHQGHRLADATPMDPSDSAALERELSGDVAMQ</sequence>
<organism evidence="10 11">
    <name type="scientific">Coemansia javaensis</name>
    <dbReference type="NCBI Taxonomy" id="2761396"/>
    <lineage>
        <taxon>Eukaryota</taxon>
        <taxon>Fungi</taxon>
        <taxon>Fungi incertae sedis</taxon>
        <taxon>Zoopagomycota</taxon>
        <taxon>Kickxellomycotina</taxon>
        <taxon>Kickxellomycetes</taxon>
        <taxon>Kickxellales</taxon>
        <taxon>Kickxellaceae</taxon>
        <taxon>Coemansia</taxon>
    </lineage>
</organism>